<dbReference type="OrthoDB" id="440128at2759"/>
<dbReference type="Gene3D" id="1.25.40.10">
    <property type="entry name" value="Tetratricopeptide repeat domain"/>
    <property type="match status" value="1"/>
</dbReference>
<dbReference type="EMBL" id="KZ388723">
    <property type="protein sequence ID" value="PIO55126.1"/>
    <property type="molecule type" value="Genomic_DNA"/>
</dbReference>
<evidence type="ECO:0000313" key="1">
    <source>
        <dbReference type="EMBL" id="PIO55126.1"/>
    </source>
</evidence>
<dbReference type="AlphaFoldDB" id="A0A2G9TAX4"/>
<dbReference type="Proteomes" id="UP000230423">
    <property type="component" value="Unassembled WGS sequence"/>
</dbReference>
<accession>A0A2G9TAX4</accession>
<name>A0A2G9TAX4_TELCI</name>
<keyword evidence="2" id="KW-1185">Reference proteome</keyword>
<reference evidence="1 2" key="1">
    <citation type="submission" date="2015-09" db="EMBL/GenBank/DDBJ databases">
        <title>Draft genome of the parasitic nematode Teladorsagia circumcincta isolate WARC Sus (inbred).</title>
        <authorList>
            <person name="Mitreva M."/>
        </authorList>
    </citation>
    <scope>NUCLEOTIDE SEQUENCE [LARGE SCALE GENOMIC DNA]</scope>
    <source>
        <strain evidence="1 2">S</strain>
    </source>
</reference>
<dbReference type="InterPro" id="IPR011990">
    <property type="entry name" value="TPR-like_helical_dom_sf"/>
</dbReference>
<proteinExistence type="predicted"/>
<protein>
    <submittedName>
        <fullName evidence="1">Uncharacterized protein</fullName>
    </submittedName>
</protein>
<evidence type="ECO:0000313" key="2">
    <source>
        <dbReference type="Proteomes" id="UP000230423"/>
    </source>
</evidence>
<organism evidence="1 2">
    <name type="scientific">Teladorsagia circumcincta</name>
    <name type="common">Brown stomach worm</name>
    <name type="synonym">Ostertagia circumcincta</name>
    <dbReference type="NCBI Taxonomy" id="45464"/>
    <lineage>
        <taxon>Eukaryota</taxon>
        <taxon>Metazoa</taxon>
        <taxon>Ecdysozoa</taxon>
        <taxon>Nematoda</taxon>
        <taxon>Chromadorea</taxon>
        <taxon>Rhabditida</taxon>
        <taxon>Rhabditina</taxon>
        <taxon>Rhabditomorpha</taxon>
        <taxon>Strongyloidea</taxon>
        <taxon>Trichostrongylidae</taxon>
        <taxon>Teladorsagia</taxon>
    </lineage>
</organism>
<gene>
    <name evidence="1" type="ORF">TELCIR_23491</name>
</gene>
<sequence>MLAFQARIRNPRNEDLWLESVRLEMRAGLRELAAERLARALQEWRLWAEAIWMEERHGRRSKSVDALKRCEHNPHVLVAAARLFWSERKARFLD</sequence>